<protein>
    <submittedName>
        <fullName evidence="1">Nucleotidyltransferase family protein</fullName>
    </submittedName>
</protein>
<name>A0A926VFY2_9CYAN</name>
<evidence type="ECO:0000313" key="1">
    <source>
        <dbReference type="EMBL" id="MBD2183002.1"/>
    </source>
</evidence>
<dbReference type="EMBL" id="JACJPW010000046">
    <property type="protein sequence ID" value="MBD2183002.1"/>
    <property type="molecule type" value="Genomic_DNA"/>
</dbReference>
<dbReference type="Proteomes" id="UP000641646">
    <property type="component" value="Unassembled WGS sequence"/>
</dbReference>
<comment type="caution">
    <text evidence="1">The sequence shown here is derived from an EMBL/GenBank/DDBJ whole genome shotgun (WGS) entry which is preliminary data.</text>
</comment>
<dbReference type="Gene3D" id="3.30.460.40">
    <property type="match status" value="1"/>
</dbReference>
<dbReference type="RefSeq" id="WP_190466417.1">
    <property type="nucleotide sequence ID" value="NZ_JACJPW010000046.1"/>
</dbReference>
<keyword evidence="2" id="KW-1185">Reference proteome</keyword>
<gene>
    <name evidence="1" type="ORF">H6G03_18360</name>
</gene>
<accession>A0A926VFY2</accession>
<dbReference type="Pfam" id="PF14907">
    <property type="entry name" value="NTP_transf_5"/>
    <property type="match status" value="1"/>
</dbReference>
<organism evidence="1 2">
    <name type="scientific">Aerosakkonema funiforme FACHB-1375</name>
    <dbReference type="NCBI Taxonomy" id="2949571"/>
    <lineage>
        <taxon>Bacteria</taxon>
        <taxon>Bacillati</taxon>
        <taxon>Cyanobacteriota</taxon>
        <taxon>Cyanophyceae</taxon>
        <taxon>Oscillatoriophycideae</taxon>
        <taxon>Aerosakkonematales</taxon>
        <taxon>Aerosakkonemataceae</taxon>
        <taxon>Aerosakkonema</taxon>
    </lineage>
</organism>
<dbReference type="InterPro" id="IPR039498">
    <property type="entry name" value="NTP_transf_5"/>
</dbReference>
<reference evidence="1" key="2">
    <citation type="submission" date="2020-08" db="EMBL/GenBank/DDBJ databases">
        <authorList>
            <person name="Chen M."/>
            <person name="Teng W."/>
            <person name="Zhao L."/>
            <person name="Hu C."/>
            <person name="Zhou Y."/>
            <person name="Han B."/>
            <person name="Song L."/>
            <person name="Shu W."/>
        </authorList>
    </citation>
    <scope>NUCLEOTIDE SEQUENCE</scope>
    <source>
        <strain evidence="1">FACHB-1375</strain>
    </source>
</reference>
<dbReference type="InterPro" id="IPR043519">
    <property type="entry name" value="NT_sf"/>
</dbReference>
<proteinExistence type="predicted"/>
<reference evidence="1" key="1">
    <citation type="journal article" date="2015" name="ISME J.">
        <title>Draft Genome Sequence of Streptomyces incarnatus NRRL8089, which Produces the Nucleoside Antibiotic Sinefungin.</title>
        <authorList>
            <person name="Oshima K."/>
            <person name="Hattori M."/>
            <person name="Shimizu H."/>
            <person name="Fukuda K."/>
            <person name="Nemoto M."/>
            <person name="Inagaki K."/>
            <person name="Tamura T."/>
        </authorList>
    </citation>
    <scope>NUCLEOTIDE SEQUENCE</scope>
    <source>
        <strain evidence="1">FACHB-1375</strain>
    </source>
</reference>
<evidence type="ECO:0000313" key="2">
    <source>
        <dbReference type="Proteomes" id="UP000641646"/>
    </source>
</evidence>
<sequence>MKAKKPSPEIDLLLCCARTSIDSAIAERIKTILNGNIDWKYLIEIASRHATKPLLYHNLSSICPEAVPQPIFDRLRNDYRANALRNMSLTKELLKLLNLFEKHQIPAITYKGAALTAAIYGNLSLRQFGDLDILVQPQDFSRAKELLISQGYHPDLTFEWEESWINNKNKVNVDLHQRIAPQYFPLLLDFEELWQRLELISIIGTTVNTISTEDLLIILALQIAKDSWEQEQKLSQICDIAELIRSHQQLDWGRIIKQAKTLGSERMLLVSLLLAKQLLDAKIPSEIERRLQGDRLIKILSSKLQQWLFYSSDSTLEKVQKLFFFPFGVRERLQDKIDYGRRLSYLSYLGIKNRLQRIGASTIKQS</sequence>
<dbReference type="SUPFAM" id="SSF81301">
    <property type="entry name" value="Nucleotidyltransferase"/>
    <property type="match status" value="1"/>
</dbReference>
<dbReference type="AlphaFoldDB" id="A0A926VFY2"/>